<accession>A0A318RQ89</accession>
<dbReference type="Proteomes" id="UP000247591">
    <property type="component" value="Unassembled WGS sequence"/>
</dbReference>
<dbReference type="EMBL" id="QJSP01000006">
    <property type="protein sequence ID" value="PYE17357.1"/>
    <property type="molecule type" value="Genomic_DNA"/>
</dbReference>
<sequence>MTKSPDIVWWCGRTRPGAALFPSSTTAMEHLMSTQYSYNATGAAPAANTAGGSR</sequence>
<protein>
    <submittedName>
        <fullName evidence="1">Uncharacterized protein</fullName>
    </submittedName>
</protein>
<name>A0A318RQ89_WILLI</name>
<keyword evidence="2" id="KW-1185">Reference proteome</keyword>
<comment type="caution">
    <text evidence="1">The sequence shown here is derived from an EMBL/GenBank/DDBJ whole genome shotgun (WGS) entry which is preliminary data.</text>
</comment>
<evidence type="ECO:0000313" key="1">
    <source>
        <dbReference type="EMBL" id="PYE17357.1"/>
    </source>
</evidence>
<gene>
    <name evidence="1" type="ORF">DFR67_10660</name>
</gene>
<reference evidence="1 2" key="1">
    <citation type="submission" date="2018-06" db="EMBL/GenBank/DDBJ databases">
        <title>Genomic Encyclopedia of Type Strains, Phase IV (KMG-IV): sequencing the most valuable type-strain genomes for metagenomic binning, comparative biology and taxonomic classification.</title>
        <authorList>
            <person name="Goeker M."/>
        </authorList>
    </citation>
    <scope>NUCLEOTIDE SEQUENCE [LARGE SCALE GENOMIC DNA]</scope>
    <source>
        <strain evidence="1 2">DSM 45521</strain>
    </source>
</reference>
<evidence type="ECO:0000313" key="2">
    <source>
        <dbReference type="Proteomes" id="UP000247591"/>
    </source>
</evidence>
<dbReference type="RefSeq" id="WP_158539949.1">
    <property type="nucleotide sequence ID" value="NZ_QJSP01000006.1"/>
</dbReference>
<organism evidence="1 2">
    <name type="scientific">Williamsia limnetica</name>
    <dbReference type="NCBI Taxonomy" id="882452"/>
    <lineage>
        <taxon>Bacteria</taxon>
        <taxon>Bacillati</taxon>
        <taxon>Actinomycetota</taxon>
        <taxon>Actinomycetes</taxon>
        <taxon>Mycobacteriales</taxon>
        <taxon>Nocardiaceae</taxon>
        <taxon>Williamsia</taxon>
    </lineage>
</organism>
<proteinExistence type="predicted"/>
<dbReference type="AlphaFoldDB" id="A0A318RQ89"/>